<dbReference type="SUPFAM" id="SSF64438">
    <property type="entry name" value="CNF1/YfiH-like putative cysteine hydrolases"/>
    <property type="match status" value="1"/>
</dbReference>
<sequence length="192" mass="21029">MKRINLMPGGVQVSRDPETVISTLLGSCVAACLYDPVSGAFGMNHFLLASRSLRHQSQPLLSEAGRYGVHAMELLINSLLKQGAERHRLRAKVFGGANVLSTHAGGQFAVGDVNARFVQEFLGNEGIPLVASDLGGRLGRQVHFHGGSFAVYVKMLEGSQKREVLAKEERYLDRRLSEQARTEESSITFFDD</sequence>
<keyword evidence="2 3" id="KW-0378">Hydrolase</keyword>
<evidence type="ECO:0000313" key="5">
    <source>
        <dbReference type="Proteomes" id="UP001159257"/>
    </source>
</evidence>
<comment type="function">
    <text evidence="3">Probably deamidates glutamine residues to glutamate on methyl-accepting chemotaxis receptors (MCPs), playing an important role in chemotaxis.</text>
</comment>
<dbReference type="HAMAP" id="MF_01440">
    <property type="entry name" value="CheD"/>
    <property type="match status" value="1"/>
</dbReference>
<dbReference type="RefSeq" id="WP_239039808.1">
    <property type="nucleotide sequence ID" value="NZ_BAAAEY010000001.1"/>
</dbReference>
<gene>
    <name evidence="3" type="primary">cheD</name>
    <name evidence="4" type="ORF">SAMN04487964_11663</name>
</gene>
<reference evidence="4 5" key="1">
    <citation type="submission" date="2017-05" db="EMBL/GenBank/DDBJ databases">
        <authorList>
            <person name="Varghese N."/>
            <person name="Submissions S."/>
        </authorList>
    </citation>
    <scope>NUCLEOTIDE SEQUENCE [LARGE SCALE GENOMIC DNA]</scope>
    <source>
        <strain evidence="4 5">CGMCC 1.7287</strain>
    </source>
</reference>
<evidence type="ECO:0000256" key="2">
    <source>
        <dbReference type="ARBA" id="ARBA00022801"/>
    </source>
</evidence>
<comment type="caution">
    <text evidence="4">The sequence shown here is derived from an EMBL/GenBank/DDBJ whole genome shotgun (WGS) entry which is preliminary data.</text>
</comment>
<protein>
    <recommendedName>
        <fullName evidence="3">Probable chemoreceptor glutamine deamidase CheD</fullName>
        <ecNumber evidence="3">3.5.1.44</ecNumber>
    </recommendedName>
</protein>
<dbReference type="PANTHER" id="PTHR35147:SF3">
    <property type="entry name" value="CHEMORECEPTOR GLUTAMINE DEAMIDASE CHED 1-RELATED"/>
    <property type="match status" value="1"/>
</dbReference>
<accession>A0ABY1S382</accession>
<dbReference type="Pfam" id="PF03975">
    <property type="entry name" value="CheD"/>
    <property type="match status" value="1"/>
</dbReference>
<organism evidence="4 5">
    <name type="scientific">Marinobacterium sediminicola</name>
    <dbReference type="NCBI Taxonomy" id="518898"/>
    <lineage>
        <taxon>Bacteria</taxon>
        <taxon>Pseudomonadati</taxon>
        <taxon>Pseudomonadota</taxon>
        <taxon>Gammaproteobacteria</taxon>
        <taxon>Oceanospirillales</taxon>
        <taxon>Oceanospirillaceae</taxon>
        <taxon>Marinobacterium</taxon>
    </lineage>
</organism>
<evidence type="ECO:0000313" key="4">
    <source>
        <dbReference type="EMBL" id="SMR77729.1"/>
    </source>
</evidence>
<dbReference type="PANTHER" id="PTHR35147">
    <property type="entry name" value="CHEMORECEPTOR GLUTAMINE DEAMIDASE CHED-RELATED"/>
    <property type="match status" value="1"/>
</dbReference>
<keyword evidence="1 3" id="KW-0145">Chemotaxis</keyword>
<dbReference type="InterPro" id="IPR038592">
    <property type="entry name" value="CheD-like_sf"/>
</dbReference>
<dbReference type="CDD" id="cd16352">
    <property type="entry name" value="CheD"/>
    <property type="match status" value="1"/>
</dbReference>
<evidence type="ECO:0000256" key="3">
    <source>
        <dbReference type="HAMAP-Rule" id="MF_01440"/>
    </source>
</evidence>
<dbReference type="EMBL" id="FXWV01000016">
    <property type="protein sequence ID" value="SMR77729.1"/>
    <property type="molecule type" value="Genomic_DNA"/>
</dbReference>
<comment type="catalytic activity">
    <reaction evidence="3">
        <text>L-glutaminyl-[protein] + H2O = L-glutamyl-[protein] + NH4(+)</text>
        <dbReference type="Rhea" id="RHEA:16441"/>
        <dbReference type="Rhea" id="RHEA-COMP:10207"/>
        <dbReference type="Rhea" id="RHEA-COMP:10208"/>
        <dbReference type="ChEBI" id="CHEBI:15377"/>
        <dbReference type="ChEBI" id="CHEBI:28938"/>
        <dbReference type="ChEBI" id="CHEBI:29973"/>
        <dbReference type="ChEBI" id="CHEBI:30011"/>
        <dbReference type="EC" id="3.5.1.44"/>
    </reaction>
</comment>
<evidence type="ECO:0000256" key="1">
    <source>
        <dbReference type="ARBA" id="ARBA00022500"/>
    </source>
</evidence>
<dbReference type="Proteomes" id="UP001159257">
    <property type="component" value="Unassembled WGS sequence"/>
</dbReference>
<name>A0ABY1S382_9GAMM</name>
<keyword evidence="5" id="KW-1185">Reference proteome</keyword>
<dbReference type="InterPro" id="IPR005659">
    <property type="entry name" value="Chemorcpt_Glu_NH3ase_CheD"/>
</dbReference>
<dbReference type="InterPro" id="IPR011324">
    <property type="entry name" value="Cytotoxic_necrot_fac-like_cat"/>
</dbReference>
<proteinExistence type="inferred from homology"/>
<dbReference type="EC" id="3.5.1.44" evidence="3"/>
<comment type="similarity">
    <text evidence="3">Belongs to the CheD family.</text>
</comment>
<dbReference type="Gene3D" id="3.30.1330.200">
    <property type="match status" value="1"/>
</dbReference>